<evidence type="ECO:0000256" key="1">
    <source>
        <dbReference type="SAM" id="SignalP"/>
    </source>
</evidence>
<keyword evidence="3" id="KW-1185">Reference proteome</keyword>
<protein>
    <recommendedName>
        <fullName evidence="4">Secreted protein</fullName>
    </recommendedName>
</protein>
<keyword evidence="1" id="KW-0732">Signal</keyword>
<feature type="chain" id="PRO_5034156968" description="Secreted protein" evidence="1">
    <location>
        <begin position="20"/>
        <end position="80"/>
    </location>
</feature>
<feature type="signal peptide" evidence="1">
    <location>
        <begin position="1"/>
        <end position="19"/>
    </location>
</feature>
<dbReference type="Proteomes" id="UP000606974">
    <property type="component" value="Unassembled WGS sequence"/>
</dbReference>
<gene>
    <name evidence="2" type="ORF">GJ744_006704</name>
</gene>
<dbReference type="EMBL" id="JAACFV010000030">
    <property type="protein sequence ID" value="KAF7510425.1"/>
    <property type="molecule type" value="Genomic_DNA"/>
</dbReference>
<dbReference type="AlphaFoldDB" id="A0A8H7ASN2"/>
<organism evidence="2 3">
    <name type="scientific">Endocarpon pusillum</name>
    <dbReference type="NCBI Taxonomy" id="364733"/>
    <lineage>
        <taxon>Eukaryota</taxon>
        <taxon>Fungi</taxon>
        <taxon>Dikarya</taxon>
        <taxon>Ascomycota</taxon>
        <taxon>Pezizomycotina</taxon>
        <taxon>Eurotiomycetes</taxon>
        <taxon>Chaetothyriomycetidae</taxon>
        <taxon>Verrucariales</taxon>
        <taxon>Verrucariaceae</taxon>
        <taxon>Endocarpon</taxon>
    </lineage>
</organism>
<reference evidence="2" key="1">
    <citation type="submission" date="2020-02" db="EMBL/GenBank/DDBJ databases">
        <authorList>
            <person name="Palmer J.M."/>
        </authorList>
    </citation>
    <scope>NUCLEOTIDE SEQUENCE</scope>
    <source>
        <strain evidence="2">EPUS1.4</strain>
        <tissue evidence="2">Thallus</tissue>
    </source>
</reference>
<comment type="caution">
    <text evidence="2">The sequence shown here is derived from an EMBL/GenBank/DDBJ whole genome shotgun (WGS) entry which is preliminary data.</text>
</comment>
<evidence type="ECO:0000313" key="2">
    <source>
        <dbReference type="EMBL" id="KAF7510425.1"/>
    </source>
</evidence>
<evidence type="ECO:0000313" key="3">
    <source>
        <dbReference type="Proteomes" id="UP000606974"/>
    </source>
</evidence>
<accession>A0A8H7ASN2</accession>
<proteinExistence type="predicted"/>
<evidence type="ECO:0008006" key="4">
    <source>
        <dbReference type="Google" id="ProtNLM"/>
    </source>
</evidence>
<sequence>MGAVFFLCALAFLLVNSNAGESPKSRKRSDILPATKASIRAAAYISDLQISSKLALLAVSTSFAQELSIEALLHALFAFD</sequence>
<name>A0A8H7ASN2_9EURO</name>